<dbReference type="EC" id="1.4.3.3" evidence="6"/>
<organism evidence="11 12">
    <name type="scientific">Streptomyces canus</name>
    <dbReference type="NCBI Taxonomy" id="58343"/>
    <lineage>
        <taxon>Bacteria</taxon>
        <taxon>Bacillati</taxon>
        <taxon>Actinomycetota</taxon>
        <taxon>Actinomycetes</taxon>
        <taxon>Kitasatosporales</taxon>
        <taxon>Streptomycetaceae</taxon>
        <taxon>Streptomyces</taxon>
        <taxon>Streptomyces aurantiacus group</taxon>
    </lineage>
</organism>
<feature type="domain" description="FAD dependent oxidoreductase" evidence="10">
    <location>
        <begin position="5"/>
        <end position="311"/>
    </location>
</feature>
<dbReference type="GO" id="GO:0071949">
    <property type="term" value="F:FAD binding"/>
    <property type="evidence" value="ECO:0007669"/>
    <property type="project" value="InterPro"/>
</dbReference>
<evidence type="ECO:0000256" key="2">
    <source>
        <dbReference type="ARBA" id="ARBA00006730"/>
    </source>
</evidence>
<dbReference type="RefSeq" id="WP_059205835.1">
    <property type="nucleotide sequence ID" value="NZ_KQ948658.1"/>
</dbReference>
<dbReference type="PROSITE" id="PS00677">
    <property type="entry name" value="DAO"/>
    <property type="match status" value="1"/>
</dbReference>
<dbReference type="Gene3D" id="3.30.9.10">
    <property type="entry name" value="D-Amino Acid Oxidase, subunit A, domain 2"/>
    <property type="match status" value="1"/>
</dbReference>
<keyword evidence="3" id="KW-0285">Flavoprotein</keyword>
<dbReference type="STRING" id="58343.AQJ46_11295"/>
<feature type="binding site" evidence="9">
    <location>
        <begin position="294"/>
        <end position="299"/>
    </location>
    <ligand>
        <name>FAD</name>
        <dbReference type="ChEBI" id="CHEBI:57692"/>
    </ligand>
</feature>
<feature type="binding site" evidence="9">
    <location>
        <position position="214"/>
    </location>
    <ligand>
        <name>D-dopa</name>
        <dbReference type="ChEBI" id="CHEBI:149689"/>
    </ligand>
</feature>
<keyword evidence="4 9" id="KW-0274">FAD</keyword>
<comment type="catalytic activity">
    <reaction evidence="8">
        <text>a D-alpha-amino acid + O2 + H2O = a 2-oxocarboxylate + H2O2 + NH4(+)</text>
        <dbReference type="Rhea" id="RHEA:21816"/>
        <dbReference type="ChEBI" id="CHEBI:15377"/>
        <dbReference type="ChEBI" id="CHEBI:15379"/>
        <dbReference type="ChEBI" id="CHEBI:16240"/>
        <dbReference type="ChEBI" id="CHEBI:28938"/>
        <dbReference type="ChEBI" id="CHEBI:35179"/>
        <dbReference type="ChEBI" id="CHEBI:59871"/>
        <dbReference type="EC" id="1.4.3.3"/>
    </reaction>
    <physiologicalReaction direction="left-to-right" evidence="8">
        <dbReference type="Rhea" id="RHEA:21817"/>
    </physiologicalReaction>
</comment>
<feature type="binding site" evidence="9">
    <location>
        <position position="295"/>
    </location>
    <ligand>
        <name>D-dopa</name>
        <dbReference type="ChEBI" id="CHEBI:149689"/>
    </ligand>
</feature>
<dbReference type="EMBL" id="LMWU01000010">
    <property type="protein sequence ID" value="KUN72738.1"/>
    <property type="molecule type" value="Genomic_DNA"/>
</dbReference>
<evidence type="ECO:0000256" key="5">
    <source>
        <dbReference type="ARBA" id="ARBA00023002"/>
    </source>
</evidence>
<dbReference type="PANTHER" id="PTHR11530">
    <property type="entry name" value="D-AMINO ACID OXIDASE"/>
    <property type="match status" value="1"/>
</dbReference>
<sequence>MAASVVVIGAGVSGLTTAVCLAEAGLDVRVDTDRLPGATTSAAAGAMWDPYLVEPRDLVDVWSRRTLAELTALSTDPDTGIRLMEGTHESRIPCEMPAWGSVVGALPCPPEDLRDGYVTGWRYRAPLVDMPRYLDHLVRRLERAGGSLRQRRYDTLGEALRETPVVVNCAGAEARFLADDPAVDAVRGQIVVVENPGIGAFFCDDTPGAEDLTYIYPHADAVVLGGTAEPGSWELRPDEAATREIVRRCTAVEPSLADARVLGRRVGLRPVRTGVRLAEEWRGDRLLVHNYGHGGAGLTLSWGCAREVVDRVRAARVLA</sequence>
<name>A0A101SF79_9ACTN</name>
<comment type="cofactor">
    <cofactor evidence="1 9">
        <name>FAD</name>
        <dbReference type="ChEBI" id="CHEBI:57692"/>
    </cofactor>
</comment>
<dbReference type="Pfam" id="PF01266">
    <property type="entry name" value="DAO"/>
    <property type="match status" value="1"/>
</dbReference>
<dbReference type="GO" id="GO:0003884">
    <property type="term" value="F:D-amino-acid oxidase activity"/>
    <property type="evidence" value="ECO:0007669"/>
    <property type="project" value="UniProtKB-EC"/>
</dbReference>
<dbReference type="GO" id="GO:0019478">
    <property type="term" value="P:D-amino acid catabolic process"/>
    <property type="evidence" value="ECO:0007669"/>
    <property type="project" value="TreeGrafter"/>
</dbReference>
<dbReference type="InterPro" id="IPR006181">
    <property type="entry name" value="D-amino_acid_oxidase_CS"/>
</dbReference>
<evidence type="ECO:0000313" key="11">
    <source>
        <dbReference type="EMBL" id="KUN72738.1"/>
    </source>
</evidence>
<comment type="similarity">
    <text evidence="2">Belongs to the DAMOX/DASOX family.</text>
</comment>
<keyword evidence="5" id="KW-0560">Oxidoreductase</keyword>
<dbReference type="Proteomes" id="UP000053669">
    <property type="component" value="Unassembled WGS sequence"/>
</dbReference>
<feature type="binding site" evidence="9">
    <location>
        <begin position="40"/>
        <end position="41"/>
    </location>
    <ligand>
        <name>FAD</name>
        <dbReference type="ChEBI" id="CHEBI:57692"/>
    </ligand>
</feature>
<proteinExistence type="inferred from homology"/>
<evidence type="ECO:0000256" key="3">
    <source>
        <dbReference type="ARBA" id="ARBA00022630"/>
    </source>
</evidence>
<evidence type="ECO:0000313" key="12">
    <source>
        <dbReference type="Proteomes" id="UP000053669"/>
    </source>
</evidence>
<evidence type="ECO:0000256" key="7">
    <source>
        <dbReference type="ARBA" id="ARBA00039751"/>
    </source>
</evidence>
<dbReference type="SUPFAM" id="SSF54373">
    <property type="entry name" value="FAD-linked reductases, C-terminal domain"/>
    <property type="match status" value="1"/>
</dbReference>
<evidence type="ECO:0000256" key="6">
    <source>
        <dbReference type="ARBA" id="ARBA00039101"/>
    </source>
</evidence>
<accession>A0A101SF79</accession>
<dbReference type="GO" id="GO:0005737">
    <property type="term" value="C:cytoplasm"/>
    <property type="evidence" value="ECO:0007669"/>
    <property type="project" value="TreeGrafter"/>
</dbReference>
<evidence type="ECO:0000256" key="9">
    <source>
        <dbReference type="PIRSR" id="PIRSR000189-1"/>
    </source>
</evidence>
<dbReference type="InterPro" id="IPR023209">
    <property type="entry name" value="DAO"/>
</dbReference>
<feature type="binding site" evidence="9">
    <location>
        <begin position="33"/>
        <end position="34"/>
    </location>
    <ligand>
        <name>FAD</name>
        <dbReference type="ChEBI" id="CHEBI:57692"/>
    </ligand>
</feature>
<reference evidence="11 12" key="1">
    <citation type="submission" date="2015-10" db="EMBL/GenBank/DDBJ databases">
        <title>Draft genome sequence of Streptomyces canus DSM 40017, type strain for the species Streptomyces canus.</title>
        <authorList>
            <person name="Ruckert C."/>
            <person name="Winkler A."/>
            <person name="Kalinowski J."/>
            <person name="Kampfer P."/>
            <person name="Glaeser S."/>
        </authorList>
    </citation>
    <scope>NUCLEOTIDE SEQUENCE [LARGE SCALE GENOMIC DNA]</scope>
    <source>
        <strain evidence="11 12">DSM 40017</strain>
    </source>
</reference>
<dbReference type="InterPro" id="IPR006076">
    <property type="entry name" value="FAD-dep_OxRdtase"/>
</dbReference>
<protein>
    <recommendedName>
        <fullName evidence="7">D-amino-acid oxidase</fullName>
        <ecNumber evidence="6">1.4.3.3</ecNumber>
    </recommendedName>
</protein>
<dbReference type="AlphaFoldDB" id="A0A101SF79"/>
<feature type="binding site" evidence="9">
    <location>
        <position position="269"/>
    </location>
    <ligand>
        <name>D-dopa</name>
        <dbReference type="ChEBI" id="CHEBI:149689"/>
    </ligand>
</feature>
<gene>
    <name evidence="11" type="ORF">AQJ46_11295</name>
</gene>
<dbReference type="SUPFAM" id="SSF51971">
    <property type="entry name" value="Nucleotide-binding domain"/>
    <property type="match status" value="1"/>
</dbReference>
<dbReference type="Gene3D" id="3.40.50.720">
    <property type="entry name" value="NAD(P)-binding Rossmann-like Domain"/>
    <property type="match status" value="1"/>
</dbReference>
<dbReference type="PANTHER" id="PTHR11530:SF11">
    <property type="entry name" value="D-ASPARTATE OXIDASE"/>
    <property type="match status" value="1"/>
</dbReference>
<evidence type="ECO:0000256" key="4">
    <source>
        <dbReference type="ARBA" id="ARBA00022827"/>
    </source>
</evidence>
<comment type="caution">
    <text evidence="11">The sequence shown here is derived from an EMBL/GenBank/DDBJ whole genome shotgun (WGS) entry which is preliminary data.</text>
</comment>
<dbReference type="PIRSF" id="PIRSF000189">
    <property type="entry name" value="D-aa_oxidase"/>
    <property type="match status" value="1"/>
</dbReference>
<evidence type="ECO:0000256" key="1">
    <source>
        <dbReference type="ARBA" id="ARBA00001974"/>
    </source>
</evidence>
<evidence type="ECO:0000256" key="8">
    <source>
        <dbReference type="ARBA" id="ARBA00049547"/>
    </source>
</evidence>
<evidence type="ECO:0000259" key="10">
    <source>
        <dbReference type="Pfam" id="PF01266"/>
    </source>
</evidence>